<dbReference type="InterPro" id="IPR003594">
    <property type="entry name" value="HATPase_dom"/>
</dbReference>
<dbReference type="GO" id="GO:0005737">
    <property type="term" value="C:cytoplasm"/>
    <property type="evidence" value="ECO:0007669"/>
    <property type="project" value="UniProtKB-SubCell"/>
</dbReference>
<evidence type="ECO:0000256" key="5">
    <source>
        <dbReference type="ARBA" id="ARBA00022840"/>
    </source>
</evidence>
<evidence type="ECO:0000256" key="6">
    <source>
        <dbReference type="ARBA" id="ARBA00023012"/>
    </source>
</evidence>
<dbReference type="RefSeq" id="WP_134338748.1">
    <property type="nucleotide sequence ID" value="NZ_SOPW01000002.1"/>
</dbReference>
<evidence type="ECO:0000313" key="10">
    <source>
        <dbReference type="EMBL" id="TFB24390.1"/>
    </source>
</evidence>
<dbReference type="Pfam" id="PF07730">
    <property type="entry name" value="HisKA_3"/>
    <property type="match status" value="1"/>
</dbReference>
<keyword evidence="2 7" id="KW-0808">Transferase</keyword>
<dbReference type="PANTHER" id="PTHR24421:SF55">
    <property type="entry name" value="SENSOR HISTIDINE KINASE YDFH"/>
    <property type="match status" value="1"/>
</dbReference>
<dbReference type="GO" id="GO:0004721">
    <property type="term" value="F:phosphoprotein phosphatase activity"/>
    <property type="evidence" value="ECO:0007669"/>
    <property type="project" value="UniProtKB-UniRule"/>
</dbReference>
<keyword evidence="7" id="KW-0963">Cytoplasm</keyword>
<reference evidence="10 11" key="1">
    <citation type="submission" date="2019-03" db="EMBL/GenBank/DDBJ databases">
        <authorList>
            <person name="He R.-H."/>
        </authorList>
    </citation>
    <scope>NUCLEOTIDE SEQUENCE [LARGE SCALE GENOMIC DNA]</scope>
    <source>
        <strain evidence="11">SH 714</strain>
    </source>
</reference>
<dbReference type="InterPro" id="IPR016381">
    <property type="entry name" value="Sig_transdc_His_kinase_DegS"/>
</dbReference>
<dbReference type="SUPFAM" id="SSF55874">
    <property type="entry name" value="ATPase domain of HSP90 chaperone/DNA topoisomerase II/histidine kinase"/>
    <property type="match status" value="1"/>
</dbReference>
<keyword evidence="8" id="KW-0175">Coiled coil</keyword>
<dbReference type="CDD" id="cd16917">
    <property type="entry name" value="HATPase_UhpB-NarQ-NarX-like"/>
    <property type="match status" value="1"/>
</dbReference>
<dbReference type="SMART" id="SM00387">
    <property type="entry name" value="HATPase_c"/>
    <property type="match status" value="1"/>
</dbReference>
<dbReference type="GO" id="GO:0005524">
    <property type="term" value="F:ATP binding"/>
    <property type="evidence" value="ECO:0007669"/>
    <property type="project" value="UniProtKB-UniRule"/>
</dbReference>
<dbReference type="PIRSF" id="PIRSF003169">
    <property type="entry name" value="STHK_DegS"/>
    <property type="match status" value="1"/>
</dbReference>
<dbReference type="InterPro" id="IPR011712">
    <property type="entry name" value="Sig_transdc_His_kin_sub3_dim/P"/>
</dbReference>
<name>A0A4Y8IU80_9BACI</name>
<dbReference type="PROSITE" id="PS50109">
    <property type="entry name" value="HIS_KIN"/>
    <property type="match status" value="1"/>
</dbReference>
<evidence type="ECO:0000256" key="1">
    <source>
        <dbReference type="ARBA" id="ARBA00000085"/>
    </source>
</evidence>
<accession>A0A4Y8IU80</accession>
<evidence type="ECO:0000256" key="2">
    <source>
        <dbReference type="ARBA" id="ARBA00022679"/>
    </source>
</evidence>
<keyword evidence="5 7" id="KW-0067">ATP-binding</keyword>
<proteinExistence type="predicted"/>
<evidence type="ECO:0000256" key="3">
    <source>
        <dbReference type="ARBA" id="ARBA00022741"/>
    </source>
</evidence>
<feature type="coiled-coil region" evidence="8">
    <location>
        <begin position="118"/>
        <end position="166"/>
    </location>
</feature>
<comment type="function">
    <text evidence="7">Member of the two-component regulatory system DegS/DegU, which plays an important role in the transition growth phase.</text>
</comment>
<evidence type="ECO:0000256" key="7">
    <source>
        <dbReference type="PIRNR" id="PIRNR003169"/>
    </source>
</evidence>
<dbReference type="Pfam" id="PF02518">
    <property type="entry name" value="HATPase_c"/>
    <property type="match status" value="1"/>
</dbReference>
<keyword evidence="7" id="KW-0378">Hydrolase</keyword>
<sequence>MSVIKDNDRALDQVIDEMINVVSNSKDEVFEIGEESRKQQDALDQEVKEIKTEVQKIIKESDELEKSLKASRLRLSEVSKNFNQYSEEEVRKVYNSTHELQTQLVVHRQKEVALIKRRDELEQRIKALATSVERAENLMSKINVILTYLQEDFKQVNQALESAKEKQEFGLQIIEAQEEERRKLSREIHDGPAQMLANVLLRSDIVDKTIKQRGVDQALKEIKDMKEMARGALYEVRRIIYDLRPMALDDLGLIPTLRKYLSTIEDYHEMKINFETRGKEMRYGHKFEAAVFRMVQEAVQNAVKHAQATLIRVVFEATNQRLNLLIVDDGIGFDQTEKKNQSFGLIGMRERIEMLDGELSVESEIGNGTKVKISLPNVYEA</sequence>
<dbReference type="EC" id="2.7.13.3" evidence="7"/>
<evidence type="ECO:0000259" key="9">
    <source>
        <dbReference type="PROSITE" id="PS50109"/>
    </source>
</evidence>
<organism evidence="10 11">
    <name type="scientific">Filobacillus milosensis</name>
    <dbReference type="NCBI Taxonomy" id="94137"/>
    <lineage>
        <taxon>Bacteria</taxon>
        <taxon>Bacillati</taxon>
        <taxon>Bacillota</taxon>
        <taxon>Bacilli</taxon>
        <taxon>Bacillales</taxon>
        <taxon>Bacillaceae</taxon>
        <taxon>Filobacillus</taxon>
    </lineage>
</organism>
<feature type="coiled-coil region" evidence="8">
    <location>
        <begin position="40"/>
        <end position="67"/>
    </location>
</feature>
<comment type="subcellular location">
    <subcellularLocation>
        <location evidence="7">Cytoplasm</location>
    </subcellularLocation>
</comment>
<dbReference type="GO" id="GO:0046983">
    <property type="term" value="F:protein dimerization activity"/>
    <property type="evidence" value="ECO:0007669"/>
    <property type="project" value="InterPro"/>
</dbReference>
<dbReference type="Gene3D" id="1.20.5.1930">
    <property type="match status" value="1"/>
</dbReference>
<dbReference type="GO" id="GO:0016020">
    <property type="term" value="C:membrane"/>
    <property type="evidence" value="ECO:0007669"/>
    <property type="project" value="InterPro"/>
</dbReference>
<gene>
    <name evidence="10" type="ORF">E3U55_02500</name>
</gene>
<feature type="domain" description="Histidine kinase" evidence="9">
    <location>
        <begin position="183"/>
        <end position="379"/>
    </location>
</feature>
<evidence type="ECO:0000313" key="11">
    <source>
        <dbReference type="Proteomes" id="UP000297975"/>
    </source>
</evidence>
<dbReference type="OrthoDB" id="9781904at2"/>
<comment type="catalytic activity">
    <reaction evidence="1 7">
        <text>ATP + protein L-histidine = ADP + protein N-phospho-L-histidine.</text>
        <dbReference type="EC" id="2.7.13.3"/>
    </reaction>
</comment>
<dbReference type="Gene3D" id="3.30.565.10">
    <property type="entry name" value="Histidine kinase-like ATPase, C-terminal domain"/>
    <property type="match status" value="1"/>
</dbReference>
<protein>
    <recommendedName>
        <fullName evidence="7">Signal transduction histidine-protein kinase/phosphatase DegS</fullName>
        <ecNumber evidence="7">2.7.13.3</ecNumber>
        <ecNumber evidence="7">3.1.3.-</ecNumber>
    </recommendedName>
</protein>
<dbReference type="InterPro" id="IPR036890">
    <property type="entry name" value="HATPase_C_sf"/>
</dbReference>
<dbReference type="Pfam" id="PF05384">
    <property type="entry name" value="DegS"/>
    <property type="match status" value="1"/>
</dbReference>
<evidence type="ECO:0000256" key="4">
    <source>
        <dbReference type="ARBA" id="ARBA00022777"/>
    </source>
</evidence>
<dbReference type="InterPro" id="IPR008595">
    <property type="entry name" value="DegS"/>
</dbReference>
<dbReference type="EC" id="3.1.3.-" evidence="7"/>
<dbReference type="PANTHER" id="PTHR24421">
    <property type="entry name" value="NITRATE/NITRITE SENSOR PROTEIN NARX-RELATED"/>
    <property type="match status" value="1"/>
</dbReference>
<keyword evidence="3 7" id="KW-0547">Nucleotide-binding</keyword>
<keyword evidence="7" id="KW-0904">Protein phosphatase</keyword>
<dbReference type="GO" id="GO:0000155">
    <property type="term" value="F:phosphorelay sensor kinase activity"/>
    <property type="evidence" value="ECO:0007669"/>
    <property type="project" value="UniProtKB-UniRule"/>
</dbReference>
<dbReference type="InterPro" id="IPR005467">
    <property type="entry name" value="His_kinase_dom"/>
</dbReference>
<dbReference type="EMBL" id="SOPW01000002">
    <property type="protein sequence ID" value="TFB24390.1"/>
    <property type="molecule type" value="Genomic_DNA"/>
</dbReference>
<dbReference type="AlphaFoldDB" id="A0A4Y8IU80"/>
<dbReference type="Proteomes" id="UP000297975">
    <property type="component" value="Unassembled WGS sequence"/>
</dbReference>
<evidence type="ECO:0000256" key="8">
    <source>
        <dbReference type="SAM" id="Coils"/>
    </source>
</evidence>
<dbReference type="InterPro" id="IPR050482">
    <property type="entry name" value="Sensor_HK_TwoCompSys"/>
</dbReference>
<comment type="caution">
    <text evidence="10">The sequence shown here is derived from an EMBL/GenBank/DDBJ whole genome shotgun (WGS) entry which is preliminary data.</text>
</comment>
<keyword evidence="6 7" id="KW-0902">Two-component regulatory system</keyword>
<keyword evidence="4 7" id="KW-0418">Kinase</keyword>
<keyword evidence="11" id="KW-1185">Reference proteome</keyword>